<evidence type="ECO:0000259" key="3">
    <source>
        <dbReference type="Pfam" id="PF04355"/>
    </source>
</evidence>
<dbReference type="GO" id="GO:0019867">
    <property type="term" value="C:outer membrane"/>
    <property type="evidence" value="ECO:0007669"/>
    <property type="project" value="InterPro"/>
</dbReference>
<protein>
    <submittedName>
        <fullName evidence="4">Lipoprotein</fullName>
    </submittedName>
</protein>
<name>A0A0G3BKY0_9BURK</name>
<keyword evidence="2" id="KW-0472">Membrane</keyword>
<dbReference type="KEGG" id="pbh:AAW51_1325"/>
<evidence type="ECO:0000256" key="1">
    <source>
        <dbReference type="ARBA" id="ARBA00022729"/>
    </source>
</evidence>
<feature type="domain" description="Outer membrane protein assembly factor BamE" evidence="3">
    <location>
        <begin position="85"/>
        <end position="146"/>
    </location>
</feature>
<dbReference type="Pfam" id="PF04355">
    <property type="entry name" value="BamE"/>
    <property type="match status" value="1"/>
</dbReference>
<dbReference type="OrthoDB" id="5297256at2"/>
<gene>
    <name evidence="4" type="ORF">AAW51_1325</name>
</gene>
<dbReference type="RefSeq" id="WP_047193972.1">
    <property type="nucleotide sequence ID" value="NZ_CP011371.1"/>
</dbReference>
<dbReference type="PATRIC" id="fig|413882.6.peg.1391"/>
<keyword evidence="5" id="KW-1185">Reference proteome</keyword>
<dbReference type="InterPro" id="IPR037873">
    <property type="entry name" value="BamE-like"/>
</dbReference>
<dbReference type="AlphaFoldDB" id="A0A0G3BKY0"/>
<dbReference type="STRING" id="413882.AAW51_1325"/>
<dbReference type="InterPro" id="IPR007450">
    <property type="entry name" value="BamE_dom"/>
</dbReference>
<evidence type="ECO:0000313" key="5">
    <source>
        <dbReference type="Proteomes" id="UP000035352"/>
    </source>
</evidence>
<evidence type="ECO:0000256" key="2">
    <source>
        <dbReference type="ARBA" id="ARBA00023136"/>
    </source>
</evidence>
<sequence length="162" mass="17812">MRTLLIGLIVAAAALTACDKARVDKLEEGVATEADVRSQFGEPAAVYHAEDGSKTLEYPRQPEGQRNYMITIGADGRMSALRQVLQPAVFAQVTPGLDKAQVRRLLGKPARAQAFPLKNEEVWDWRYLDGNENRVFSVTFDPDGRVLDTASAIDPRELQQGG</sequence>
<accession>A0A0G3BKY0</accession>
<organism evidence="4 5">
    <name type="scientific">Caldimonas brevitalea</name>
    <dbReference type="NCBI Taxonomy" id="413882"/>
    <lineage>
        <taxon>Bacteria</taxon>
        <taxon>Pseudomonadati</taxon>
        <taxon>Pseudomonadota</taxon>
        <taxon>Betaproteobacteria</taxon>
        <taxon>Burkholderiales</taxon>
        <taxon>Sphaerotilaceae</taxon>
        <taxon>Caldimonas</taxon>
    </lineage>
</organism>
<proteinExistence type="predicted"/>
<reference evidence="4 5" key="1">
    <citation type="submission" date="2015-05" db="EMBL/GenBank/DDBJ databases">
        <authorList>
            <person name="Tang B."/>
            <person name="Yu Y."/>
        </authorList>
    </citation>
    <scope>NUCLEOTIDE SEQUENCE [LARGE SCALE GENOMIC DNA]</scope>
    <source>
        <strain evidence="4 5">DSM 7029</strain>
    </source>
</reference>
<dbReference type="PROSITE" id="PS51257">
    <property type="entry name" value="PROKAR_LIPOPROTEIN"/>
    <property type="match status" value="1"/>
</dbReference>
<dbReference type="Proteomes" id="UP000035352">
    <property type="component" value="Chromosome"/>
</dbReference>
<dbReference type="EMBL" id="CP011371">
    <property type="protein sequence ID" value="AKJ28016.1"/>
    <property type="molecule type" value="Genomic_DNA"/>
</dbReference>
<keyword evidence="4" id="KW-0449">Lipoprotein</keyword>
<evidence type="ECO:0000313" key="4">
    <source>
        <dbReference type="EMBL" id="AKJ28016.1"/>
    </source>
</evidence>
<keyword evidence="1" id="KW-0732">Signal</keyword>
<dbReference type="Gene3D" id="3.30.1450.10">
    <property type="match status" value="1"/>
</dbReference>